<reference evidence="9" key="1">
    <citation type="submission" date="2025-08" db="UniProtKB">
        <authorList>
            <consortium name="Ensembl"/>
        </authorList>
    </citation>
    <scope>IDENTIFICATION</scope>
</reference>
<dbReference type="Ensembl" id="ENSSLDT00000009352.1">
    <property type="protein sequence ID" value="ENSSLDP00000009047.1"/>
    <property type="gene ID" value="ENSSLDG00000007174.1"/>
</dbReference>
<comment type="subcellular location">
    <subcellularLocation>
        <location evidence="1">Membrane</location>
        <topology evidence="1">Multi-pass membrane protein</topology>
    </subcellularLocation>
</comment>
<protein>
    <recommendedName>
        <fullName evidence="11">G-protein coupled receptors family 1 profile domain-containing protein</fullName>
    </recommendedName>
</protein>
<keyword evidence="8" id="KW-0807">Transducer</keyword>
<dbReference type="PANTHER" id="PTHR24232:SF85">
    <property type="entry name" value="G-PROTEIN COUPLED RECEPTOR 4"/>
    <property type="match status" value="1"/>
</dbReference>
<keyword evidence="4" id="KW-0297">G-protein coupled receptor</keyword>
<dbReference type="GO" id="GO:0005886">
    <property type="term" value="C:plasma membrane"/>
    <property type="evidence" value="ECO:0007669"/>
    <property type="project" value="TreeGrafter"/>
</dbReference>
<dbReference type="GO" id="GO:0004930">
    <property type="term" value="F:G protein-coupled receptor activity"/>
    <property type="evidence" value="ECO:0007669"/>
    <property type="project" value="UniProtKB-KW"/>
</dbReference>
<evidence type="ECO:0000256" key="7">
    <source>
        <dbReference type="ARBA" id="ARBA00023180"/>
    </source>
</evidence>
<evidence type="ECO:0000313" key="9">
    <source>
        <dbReference type="Ensembl" id="ENSSLDP00000009047.1"/>
    </source>
</evidence>
<evidence type="ECO:0008006" key="11">
    <source>
        <dbReference type="Google" id="ProtNLM"/>
    </source>
</evidence>
<evidence type="ECO:0000256" key="5">
    <source>
        <dbReference type="ARBA" id="ARBA00023136"/>
    </source>
</evidence>
<dbReference type="InterPro" id="IPR000276">
    <property type="entry name" value="GPCR_Rhodpsn"/>
</dbReference>
<evidence type="ECO:0000256" key="1">
    <source>
        <dbReference type="ARBA" id="ARBA00004141"/>
    </source>
</evidence>
<dbReference type="Proteomes" id="UP000261360">
    <property type="component" value="Unplaced"/>
</dbReference>
<keyword evidence="3" id="KW-1133">Transmembrane helix</keyword>
<dbReference type="GeneTree" id="ENSGT01110000267565"/>
<sequence>MLETYLFHECFLQPRKDQLPITYVANLLISNLIQICFLCIWIFSFHGYSMMLIFQIISTFGFFCGMTTSLCFRMCVALERYMVIAFPEQNCIRRAGTSVFVCVAIWVLCFIIIFFGLYMVRFFFLPYLTLVPLPLFIACLALTLRALPAATSVPAEEKRRTVGVLVLLLVNYTLLILPSIIIMIVMFPNPFDFPGFVLPLIQLSAFPDLILVVLMREGPVDKLLARLCCCRMDDVAADDCGESQV</sequence>
<proteinExistence type="predicted"/>
<evidence type="ECO:0000256" key="2">
    <source>
        <dbReference type="ARBA" id="ARBA00022692"/>
    </source>
</evidence>
<keyword evidence="5" id="KW-0472">Membrane</keyword>
<evidence type="ECO:0000256" key="6">
    <source>
        <dbReference type="ARBA" id="ARBA00023170"/>
    </source>
</evidence>
<evidence type="ECO:0000256" key="3">
    <source>
        <dbReference type="ARBA" id="ARBA00022989"/>
    </source>
</evidence>
<keyword evidence="2" id="KW-0812">Transmembrane</keyword>
<keyword evidence="10" id="KW-1185">Reference proteome</keyword>
<keyword evidence="6" id="KW-0675">Receptor</keyword>
<dbReference type="Gene3D" id="1.20.1070.10">
    <property type="entry name" value="Rhodopsin 7-helix transmembrane proteins"/>
    <property type="match status" value="1"/>
</dbReference>
<dbReference type="PANTHER" id="PTHR24232">
    <property type="entry name" value="G-PROTEIN COUPLED RECEPTOR"/>
    <property type="match status" value="1"/>
</dbReference>
<keyword evidence="7" id="KW-0325">Glycoprotein</keyword>
<organism evidence="9 10">
    <name type="scientific">Seriola lalandi dorsalis</name>
    <dbReference type="NCBI Taxonomy" id="1841481"/>
    <lineage>
        <taxon>Eukaryota</taxon>
        <taxon>Metazoa</taxon>
        <taxon>Chordata</taxon>
        <taxon>Craniata</taxon>
        <taxon>Vertebrata</taxon>
        <taxon>Euteleostomi</taxon>
        <taxon>Actinopterygii</taxon>
        <taxon>Neopterygii</taxon>
        <taxon>Teleostei</taxon>
        <taxon>Neoteleostei</taxon>
        <taxon>Acanthomorphata</taxon>
        <taxon>Carangaria</taxon>
        <taxon>Carangiformes</taxon>
        <taxon>Carangidae</taxon>
        <taxon>Seriola</taxon>
    </lineage>
</organism>
<evidence type="ECO:0000256" key="4">
    <source>
        <dbReference type="ARBA" id="ARBA00023040"/>
    </source>
</evidence>
<name>A0A3B4X0Q7_SERLL</name>
<dbReference type="SUPFAM" id="SSF81321">
    <property type="entry name" value="Family A G protein-coupled receptor-like"/>
    <property type="match status" value="1"/>
</dbReference>
<dbReference type="GO" id="GO:0007200">
    <property type="term" value="P:phospholipase C-activating G protein-coupled receptor signaling pathway"/>
    <property type="evidence" value="ECO:0007669"/>
    <property type="project" value="TreeGrafter"/>
</dbReference>
<accession>A0A3B4X0Q7</accession>
<evidence type="ECO:0000313" key="10">
    <source>
        <dbReference type="Proteomes" id="UP000261360"/>
    </source>
</evidence>
<dbReference type="AlphaFoldDB" id="A0A3B4X0Q7"/>
<evidence type="ECO:0000256" key="8">
    <source>
        <dbReference type="ARBA" id="ARBA00023224"/>
    </source>
</evidence>
<reference evidence="9" key="2">
    <citation type="submission" date="2025-09" db="UniProtKB">
        <authorList>
            <consortium name="Ensembl"/>
        </authorList>
    </citation>
    <scope>IDENTIFICATION</scope>
</reference>
<dbReference type="GO" id="GO:0035025">
    <property type="term" value="P:positive regulation of Rho protein signal transduction"/>
    <property type="evidence" value="ECO:0007669"/>
    <property type="project" value="TreeGrafter"/>
</dbReference>
<dbReference type="PRINTS" id="PR00237">
    <property type="entry name" value="GPCRRHODOPSN"/>
</dbReference>